<evidence type="ECO:0000256" key="2">
    <source>
        <dbReference type="ARBA" id="ARBA00005983"/>
    </source>
</evidence>
<dbReference type="GO" id="GO:0005524">
    <property type="term" value="F:ATP binding"/>
    <property type="evidence" value="ECO:0007669"/>
    <property type="project" value="UniProtKB-KW"/>
</dbReference>
<dbReference type="PANTHER" id="PTHR12358:SF54">
    <property type="entry name" value="SPHINGOSINE KINASE RELATED PROTEIN"/>
    <property type="match status" value="1"/>
</dbReference>
<reference evidence="10 11" key="1">
    <citation type="submission" date="2017-12" db="EMBL/GenBank/DDBJ databases">
        <title>Phylogenetic diversity of female urinary microbiome.</title>
        <authorList>
            <person name="Thomas-White K."/>
            <person name="Wolfe A.J."/>
        </authorList>
    </citation>
    <scope>NUCLEOTIDE SEQUENCE [LARGE SCALE GENOMIC DNA]</scope>
    <source>
        <strain evidence="10 11">UMB0402</strain>
    </source>
</reference>
<dbReference type="SUPFAM" id="SSF111331">
    <property type="entry name" value="NAD kinase/diacylglycerol kinase-like"/>
    <property type="match status" value="1"/>
</dbReference>
<keyword evidence="7" id="KW-0444">Lipid biosynthesis</keyword>
<dbReference type="InterPro" id="IPR045540">
    <property type="entry name" value="YegS/DAGK_C"/>
</dbReference>
<dbReference type="AlphaFoldDB" id="A0A2I1IK44"/>
<gene>
    <name evidence="10" type="ORF">CYJ19_09715</name>
</gene>
<dbReference type="STRING" id="33007.HMPREF3198_01768"/>
<dbReference type="Proteomes" id="UP000235122">
    <property type="component" value="Unassembled WGS sequence"/>
</dbReference>
<keyword evidence="6" id="KW-0067">ATP-binding</keyword>
<protein>
    <recommendedName>
        <fullName evidence="9">DAGKc domain-containing protein</fullName>
    </recommendedName>
</protein>
<dbReference type="InterPro" id="IPR017438">
    <property type="entry name" value="ATP-NAD_kinase_N"/>
</dbReference>
<dbReference type="EMBL" id="PKKO01000006">
    <property type="protein sequence ID" value="PKY71493.1"/>
    <property type="molecule type" value="Genomic_DNA"/>
</dbReference>
<feature type="domain" description="DAGKc" evidence="9">
    <location>
        <begin position="3"/>
        <end position="133"/>
    </location>
</feature>
<dbReference type="GO" id="GO:0008654">
    <property type="term" value="P:phospholipid biosynthetic process"/>
    <property type="evidence" value="ECO:0007669"/>
    <property type="project" value="UniProtKB-KW"/>
</dbReference>
<dbReference type="InterPro" id="IPR016064">
    <property type="entry name" value="NAD/diacylglycerol_kinase_sf"/>
</dbReference>
<dbReference type="InterPro" id="IPR050187">
    <property type="entry name" value="Lipid_Phosphate_FormReg"/>
</dbReference>
<dbReference type="PROSITE" id="PS50146">
    <property type="entry name" value="DAGK"/>
    <property type="match status" value="1"/>
</dbReference>
<keyword evidence="3" id="KW-0808">Transferase</keyword>
<dbReference type="Pfam" id="PF00781">
    <property type="entry name" value="DAGK_cat"/>
    <property type="match status" value="1"/>
</dbReference>
<dbReference type="GO" id="GO:0016301">
    <property type="term" value="F:kinase activity"/>
    <property type="evidence" value="ECO:0007669"/>
    <property type="project" value="UniProtKB-KW"/>
</dbReference>
<sequence length="305" mass="32492">MGEVSLSFAVLASSRSQRGRSGRHLRSVVKRLEKYGNVISAQQVSWAKELSSVARHACQLNVDVVVAVGGDGFVGACAPTVADCGKIMFALPAGSGNDFVRSLGIPVEVGKALAKFGEYRPREVDMLDVTDGEGRKRCCLGAVSTGIDAAINRAANASRIPGEAGYRVALVKAAVNFAPLPYQIEYCDPAGTMHVSRERRYLATCANTPFIGGGLKVATGSLNDGIFELVTFKDPGSFRKVMESVSLANSGRIEQSPFYQSRQARWARVTPLAPILSHADGDPLWYGSVEVSVASKRLSVLAPVE</sequence>
<evidence type="ECO:0000256" key="5">
    <source>
        <dbReference type="ARBA" id="ARBA00022777"/>
    </source>
</evidence>
<dbReference type="Pfam" id="PF19279">
    <property type="entry name" value="YegS_C"/>
    <property type="match status" value="1"/>
</dbReference>
<dbReference type="Gene3D" id="3.40.50.10330">
    <property type="entry name" value="Probable inorganic polyphosphate/atp-NAD kinase, domain 1"/>
    <property type="match status" value="1"/>
</dbReference>
<comment type="similarity">
    <text evidence="2">Belongs to the diacylglycerol/lipid kinase family.</text>
</comment>
<proteinExistence type="inferred from homology"/>
<evidence type="ECO:0000256" key="1">
    <source>
        <dbReference type="ARBA" id="ARBA00001946"/>
    </source>
</evidence>
<comment type="caution">
    <text evidence="10">The sequence shown here is derived from an EMBL/GenBank/DDBJ whole genome shotgun (WGS) entry which is preliminary data.</text>
</comment>
<evidence type="ECO:0000313" key="11">
    <source>
        <dbReference type="Proteomes" id="UP000235122"/>
    </source>
</evidence>
<comment type="cofactor">
    <cofactor evidence="1">
        <name>Mg(2+)</name>
        <dbReference type="ChEBI" id="CHEBI:18420"/>
    </cofactor>
</comment>
<evidence type="ECO:0000256" key="8">
    <source>
        <dbReference type="ARBA" id="ARBA00023264"/>
    </source>
</evidence>
<keyword evidence="5" id="KW-0418">Kinase</keyword>
<evidence type="ECO:0000313" key="10">
    <source>
        <dbReference type="EMBL" id="PKY71493.1"/>
    </source>
</evidence>
<evidence type="ECO:0000259" key="9">
    <source>
        <dbReference type="PROSITE" id="PS50146"/>
    </source>
</evidence>
<organism evidence="10 11">
    <name type="scientific">Winkia neuii</name>
    <dbReference type="NCBI Taxonomy" id="33007"/>
    <lineage>
        <taxon>Bacteria</taxon>
        <taxon>Bacillati</taxon>
        <taxon>Actinomycetota</taxon>
        <taxon>Actinomycetes</taxon>
        <taxon>Actinomycetales</taxon>
        <taxon>Actinomycetaceae</taxon>
        <taxon>Winkia</taxon>
    </lineage>
</organism>
<evidence type="ECO:0000256" key="7">
    <source>
        <dbReference type="ARBA" id="ARBA00023209"/>
    </source>
</evidence>
<keyword evidence="7" id="KW-0443">Lipid metabolism</keyword>
<dbReference type="Gene3D" id="2.60.200.40">
    <property type="match status" value="1"/>
</dbReference>
<dbReference type="PANTHER" id="PTHR12358">
    <property type="entry name" value="SPHINGOSINE KINASE"/>
    <property type="match status" value="1"/>
</dbReference>
<keyword evidence="7" id="KW-0594">Phospholipid biosynthesis</keyword>
<dbReference type="InterPro" id="IPR001206">
    <property type="entry name" value="Diacylglycerol_kinase_cat_dom"/>
</dbReference>
<keyword evidence="8" id="KW-1208">Phospholipid metabolism</keyword>
<evidence type="ECO:0000256" key="3">
    <source>
        <dbReference type="ARBA" id="ARBA00022679"/>
    </source>
</evidence>
<keyword evidence="4" id="KW-0547">Nucleotide-binding</keyword>
<keyword evidence="11" id="KW-1185">Reference proteome</keyword>
<accession>A0A2I1IK44</accession>
<evidence type="ECO:0000256" key="4">
    <source>
        <dbReference type="ARBA" id="ARBA00022741"/>
    </source>
</evidence>
<evidence type="ECO:0000256" key="6">
    <source>
        <dbReference type="ARBA" id="ARBA00022840"/>
    </source>
</evidence>
<name>A0A2I1IK44_9ACTO</name>